<dbReference type="InterPro" id="IPR018080">
    <property type="entry name" value="Band_7/stomatin-like_CS"/>
</dbReference>
<dbReference type="GO" id="GO:0005886">
    <property type="term" value="C:plasma membrane"/>
    <property type="evidence" value="ECO:0007669"/>
    <property type="project" value="InterPro"/>
</dbReference>
<feature type="compositionally biased region" description="Low complexity" evidence="4">
    <location>
        <begin position="23"/>
        <end position="47"/>
    </location>
</feature>
<keyword evidence="3 5" id="KW-0472">Membrane</keyword>
<dbReference type="RefSeq" id="XP_034103628.1">
    <property type="nucleotide sequence ID" value="XM_034247737.2"/>
</dbReference>
<dbReference type="CDD" id="cd03403">
    <property type="entry name" value="SPFH_stomatin"/>
    <property type="match status" value="1"/>
</dbReference>
<dbReference type="PANTHER" id="PTHR10264:SF127">
    <property type="entry name" value="PODOCIN"/>
    <property type="match status" value="1"/>
</dbReference>
<feature type="compositionally biased region" description="Low complexity" evidence="4">
    <location>
        <begin position="69"/>
        <end position="95"/>
    </location>
</feature>
<feature type="region of interest" description="Disordered" evidence="4">
    <location>
        <begin position="482"/>
        <end position="506"/>
    </location>
</feature>
<evidence type="ECO:0000313" key="8">
    <source>
        <dbReference type="RefSeq" id="XP_034103628.1"/>
    </source>
</evidence>
<feature type="compositionally biased region" description="Basic residues" evidence="4">
    <location>
        <begin position="13"/>
        <end position="22"/>
    </location>
</feature>
<evidence type="ECO:0000256" key="3">
    <source>
        <dbReference type="ARBA" id="ARBA00023136"/>
    </source>
</evidence>
<dbReference type="AlphaFoldDB" id="A0A6P8WW31"/>
<dbReference type="PRINTS" id="PR00721">
    <property type="entry name" value="STOMATIN"/>
</dbReference>
<feature type="domain" description="Band 7" evidence="6">
    <location>
        <begin position="202"/>
        <end position="361"/>
    </location>
</feature>
<gene>
    <name evidence="8" type="primary">LOC117567636</name>
</gene>
<dbReference type="PANTHER" id="PTHR10264">
    <property type="entry name" value="BAND 7 PROTEIN-RELATED"/>
    <property type="match status" value="1"/>
</dbReference>
<dbReference type="PROSITE" id="PS01270">
    <property type="entry name" value="BAND_7"/>
    <property type="match status" value="1"/>
</dbReference>
<dbReference type="SUPFAM" id="SSF117892">
    <property type="entry name" value="Band 7/SPFH domain"/>
    <property type="match status" value="1"/>
</dbReference>
<dbReference type="InterPro" id="IPR001972">
    <property type="entry name" value="Stomatin_HflK_fam"/>
</dbReference>
<dbReference type="OrthoDB" id="2105077at2759"/>
<evidence type="ECO:0000313" key="7">
    <source>
        <dbReference type="Proteomes" id="UP000515160"/>
    </source>
</evidence>
<feature type="compositionally biased region" description="Low complexity" evidence="4">
    <location>
        <begin position="111"/>
        <end position="130"/>
    </location>
</feature>
<protein>
    <submittedName>
        <fullName evidence="8">Band 7 protein AGAP004871 isoform X1</fullName>
    </submittedName>
</protein>
<dbReference type="Pfam" id="PF01145">
    <property type="entry name" value="Band_7"/>
    <property type="match status" value="1"/>
</dbReference>
<dbReference type="InterPro" id="IPR043202">
    <property type="entry name" value="Band-7_stomatin-like"/>
</dbReference>
<evidence type="ECO:0000256" key="4">
    <source>
        <dbReference type="SAM" id="MobiDB-lite"/>
    </source>
</evidence>
<feature type="region of interest" description="Disordered" evidence="4">
    <location>
        <begin position="1"/>
        <end position="162"/>
    </location>
</feature>
<dbReference type="InterPro" id="IPR001107">
    <property type="entry name" value="Band_7"/>
</dbReference>
<proteinExistence type="inferred from homology"/>
<dbReference type="FunFam" id="3.30.479.30:FF:000002">
    <property type="entry name" value="band 7 protein AGAP004871"/>
    <property type="match status" value="1"/>
</dbReference>
<feature type="transmembrane region" description="Helical" evidence="5">
    <location>
        <begin position="183"/>
        <end position="207"/>
    </location>
</feature>
<feature type="compositionally biased region" description="Low complexity" evidence="4">
    <location>
        <begin position="138"/>
        <end position="149"/>
    </location>
</feature>
<evidence type="ECO:0000256" key="1">
    <source>
        <dbReference type="ARBA" id="ARBA00004370"/>
    </source>
</evidence>
<dbReference type="Proteomes" id="UP000515160">
    <property type="component" value="Chromosome 3"/>
</dbReference>
<name>A0A6P8WW31_DROAB</name>
<keyword evidence="7" id="KW-1185">Reference proteome</keyword>
<evidence type="ECO:0000256" key="5">
    <source>
        <dbReference type="SAM" id="Phobius"/>
    </source>
</evidence>
<reference evidence="8" key="1">
    <citation type="submission" date="2025-08" db="UniProtKB">
        <authorList>
            <consortium name="RefSeq"/>
        </authorList>
    </citation>
    <scope>IDENTIFICATION</scope>
    <source>
        <strain evidence="8">15112-1751.03</strain>
        <tissue evidence="8">Whole Adult</tissue>
    </source>
</reference>
<keyword evidence="5" id="KW-0812">Transmembrane</keyword>
<organism evidence="7 8">
    <name type="scientific">Drosophila albomicans</name>
    <name type="common">Fruit fly</name>
    <dbReference type="NCBI Taxonomy" id="7291"/>
    <lineage>
        <taxon>Eukaryota</taxon>
        <taxon>Metazoa</taxon>
        <taxon>Ecdysozoa</taxon>
        <taxon>Arthropoda</taxon>
        <taxon>Hexapoda</taxon>
        <taxon>Insecta</taxon>
        <taxon>Pterygota</taxon>
        <taxon>Neoptera</taxon>
        <taxon>Endopterygota</taxon>
        <taxon>Diptera</taxon>
        <taxon>Brachycera</taxon>
        <taxon>Muscomorpha</taxon>
        <taxon>Ephydroidea</taxon>
        <taxon>Drosophilidae</taxon>
        <taxon>Drosophila</taxon>
    </lineage>
</organism>
<dbReference type="GeneID" id="117567636"/>
<comment type="similarity">
    <text evidence="2">Belongs to the band 7/mec-2 family.</text>
</comment>
<sequence>MPDSMMDMEHRDHQLHRHHHQQPQRVVATTSTSTFATPAPAPSASVSNEQQLLSRDRDHHLPLSAGTTPQSQSQTMQQQQQTMLQPQQQQQQQQQQPPPPQLREREHHQQQQHQQQQQQQLQQQQQQQQLPLPHSHHALMQQSQQQQAIHRAEQRRDTQAKHSHGFLYSDEEISDKASTCGKLLIFLSVALVIMTLPFSLFVCFKVVQEYERAVIFRLGRLMQGGAKGPGIFFILPCIDSYARVDLRTRTYDVPPQEVLTKDSVTVSVDAVVYYRVSNATVSIANVENAHHSTRLLAQTTLRNTMGTRHLHEILSERMTISGTMQVQLDEATDAWGIKVERVEIKDVRLPVQLQRAMAAEAEAAREARAKVIAAEGEQKASRALREASEVIGDSPAALQLRYLQTLNTISAEKNSTIVFPLPIDLITYFLKTTEATTQQNAAAAVAAQQQQQQQQLQYQQPQQQLQQQQQFQPQQQQQQLQPAQQQLQQQQQQQPPPQQQQQQQQQYQQAQQAQQISSAM</sequence>
<evidence type="ECO:0000256" key="2">
    <source>
        <dbReference type="ARBA" id="ARBA00008164"/>
    </source>
</evidence>
<comment type="subcellular location">
    <subcellularLocation>
        <location evidence="1">Membrane</location>
    </subcellularLocation>
</comment>
<feature type="compositionally biased region" description="Basic and acidic residues" evidence="4">
    <location>
        <begin position="150"/>
        <end position="160"/>
    </location>
</feature>
<accession>A0A6P8WW31</accession>
<evidence type="ECO:0000259" key="6">
    <source>
        <dbReference type="SMART" id="SM00244"/>
    </source>
</evidence>
<dbReference type="SMART" id="SM00244">
    <property type="entry name" value="PHB"/>
    <property type="match status" value="1"/>
</dbReference>
<keyword evidence="5" id="KW-1133">Transmembrane helix</keyword>
<dbReference type="Gene3D" id="6.10.250.2090">
    <property type="match status" value="1"/>
</dbReference>
<dbReference type="InterPro" id="IPR036013">
    <property type="entry name" value="Band_7/SPFH_dom_sf"/>
</dbReference>
<dbReference type="Gene3D" id="3.30.479.30">
    <property type="entry name" value="Band 7 domain"/>
    <property type="match status" value="1"/>
</dbReference>